<dbReference type="Gene3D" id="1.10.8.530">
    <property type="entry name" value="DNA polymerase alpha-primase, subunit B, N-terminal domain"/>
    <property type="match status" value="1"/>
</dbReference>
<dbReference type="Pfam" id="PF22062">
    <property type="entry name" value="OB_DPOA2"/>
    <property type="match status" value="1"/>
</dbReference>
<evidence type="ECO:0000256" key="2">
    <source>
        <dbReference type="ARBA" id="ARBA00007299"/>
    </source>
</evidence>
<accession>A0ABM1AZI8</accession>
<comment type="function">
    <text evidence="6">Accessory subunit of the DNA polymerase alpha complex (also known as the alpha DNA polymerase-primase complex) which plays an essential role in the initiation of DNA synthesis.</text>
</comment>
<evidence type="ECO:0000259" key="9">
    <source>
        <dbReference type="Pfam" id="PF08418"/>
    </source>
</evidence>
<evidence type="ECO:0000256" key="4">
    <source>
        <dbReference type="ARBA" id="ARBA00022705"/>
    </source>
</evidence>
<proteinExistence type="inferred from homology"/>
<comment type="subcellular location">
    <subcellularLocation>
        <location evidence="1 6">Nucleus</location>
    </subcellularLocation>
</comment>
<dbReference type="PANTHER" id="PTHR23061">
    <property type="entry name" value="DNA POLYMERASE 2 ALPHA 70 KDA SUBUNIT"/>
    <property type="match status" value="1"/>
</dbReference>
<evidence type="ECO:0000259" key="10">
    <source>
        <dbReference type="Pfam" id="PF22062"/>
    </source>
</evidence>
<dbReference type="InterPro" id="IPR043034">
    <property type="entry name" value="DNA_pol_alpha_B_N_sf"/>
</dbReference>
<dbReference type="Proteomes" id="UP000694941">
    <property type="component" value="Unplaced"/>
</dbReference>
<evidence type="ECO:0000256" key="3">
    <source>
        <dbReference type="ARBA" id="ARBA00018596"/>
    </source>
</evidence>
<dbReference type="InterPro" id="IPR007185">
    <property type="entry name" value="DNA_pol_a/d/e_bsu"/>
</dbReference>
<dbReference type="Gene3D" id="3.60.21.60">
    <property type="match status" value="2"/>
</dbReference>
<name>A0ABM1AZI8_LIMPO</name>
<feature type="region of interest" description="Disordered" evidence="7">
    <location>
        <begin position="142"/>
        <end position="169"/>
    </location>
</feature>
<evidence type="ECO:0000256" key="7">
    <source>
        <dbReference type="SAM" id="MobiDB-lite"/>
    </source>
</evidence>
<feature type="domain" description="DNA polymerase alpha subunit B OB" evidence="10">
    <location>
        <begin position="223"/>
        <end position="326"/>
    </location>
</feature>
<dbReference type="InterPro" id="IPR054300">
    <property type="entry name" value="OB_DPOA2"/>
</dbReference>
<evidence type="ECO:0000256" key="1">
    <source>
        <dbReference type="ARBA" id="ARBA00004123"/>
    </source>
</evidence>
<evidence type="ECO:0000313" key="12">
    <source>
        <dbReference type="RefSeq" id="XP_013771709.2"/>
    </source>
</evidence>
<dbReference type="PANTHER" id="PTHR23061:SF12">
    <property type="entry name" value="DNA POLYMERASE ALPHA SUBUNIT B"/>
    <property type="match status" value="1"/>
</dbReference>
<feature type="domain" description="DNA polymerase alpha/delta/epsilon subunit B" evidence="8">
    <location>
        <begin position="349"/>
        <end position="551"/>
    </location>
</feature>
<keyword evidence="11" id="KW-1185">Reference proteome</keyword>
<gene>
    <name evidence="12" type="primary">LOC106456886</name>
</gene>
<evidence type="ECO:0000313" key="11">
    <source>
        <dbReference type="Proteomes" id="UP000694941"/>
    </source>
</evidence>
<dbReference type="PIRSF" id="PIRSF018300">
    <property type="entry name" value="DNA_pol_alph_2"/>
    <property type="match status" value="1"/>
</dbReference>
<dbReference type="RefSeq" id="XP_013771709.2">
    <property type="nucleotide sequence ID" value="XM_013916255.2"/>
</dbReference>
<dbReference type="InterPro" id="IPR016722">
    <property type="entry name" value="DNA_pol_alpha_bsu"/>
</dbReference>
<dbReference type="Pfam" id="PF04042">
    <property type="entry name" value="DNA_pol_E_B"/>
    <property type="match status" value="1"/>
</dbReference>
<evidence type="ECO:0000256" key="6">
    <source>
        <dbReference type="PIRNR" id="PIRNR018300"/>
    </source>
</evidence>
<evidence type="ECO:0000259" key="8">
    <source>
        <dbReference type="Pfam" id="PF04042"/>
    </source>
</evidence>
<dbReference type="Pfam" id="PF08418">
    <property type="entry name" value="Pol_alpha_B_N"/>
    <property type="match status" value="1"/>
</dbReference>
<organism evidence="11 12">
    <name type="scientific">Limulus polyphemus</name>
    <name type="common">Atlantic horseshoe crab</name>
    <dbReference type="NCBI Taxonomy" id="6850"/>
    <lineage>
        <taxon>Eukaryota</taxon>
        <taxon>Metazoa</taxon>
        <taxon>Ecdysozoa</taxon>
        <taxon>Arthropoda</taxon>
        <taxon>Chelicerata</taxon>
        <taxon>Merostomata</taxon>
        <taxon>Xiphosura</taxon>
        <taxon>Limulidae</taxon>
        <taxon>Limulus</taxon>
    </lineage>
</organism>
<keyword evidence="4 6" id="KW-0235">DNA replication</keyword>
<feature type="domain" description="DNA polymerase alpha subunit B N-terminal" evidence="9">
    <location>
        <begin position="8"/>
        <end position="76"/>
    </location>
</feature>
<dbReference type="InterPro" id="IPR013627">
    <property type="entry name" value="Pol_alpha_B_N"/>
</dbReference>
<reference evidence="12" key="1">
    <citation type="submission" date="2025-08" db="UniProtKB">
        <authorList>
            <consortium name="RefSeq"/>
        </authorList>
    </citation>
    <scope>IDENTIFICATION</scope>
    <source>
        <tissue evidence="12">Muscle</tissue>
    </source>
</reference>
<sequence>MPCEVSEETILKELEEFSCSVTDESVLTKMKELCFVYQLDAEQMVSNWVAFATTKNIDSEVTLDLLNQLEREELNKKTKTPKSSRRSQKALPVYNATTIDLINSSIDDDLIEGYGTPTGRLSSQGQKRIRTPENAVIKRLNSEGRSPGLPFSPASISPGGVTPSTKYGNRTTSGDIVSLFGSEGDSVWKSSKQQRCSIKYYDEENSLKEKYSYMFEKLRERASVLNNCIEDMTAFLQKEHKVEEWSHIRLPMPEEITVVGRVVCDGNGKLNTSSLMLEGSRETCSGQTVQLDVSNLKEYSFFPGQILAARGINSQGMKLVLKHLYQNVPLPFPECSITQSERSESLQLVVAAGPFTTSDTLSYEPLHDLIHYIKEHKPHACILIGPFVDAKHEEIEKGSMNETYENFFEQQVESMALSLEDTGTQLILVPSIRDIHHEFIYPTPPFTVRKQFENIHYVSDPSLLNIDGVVIAVTSTDILFHLGKEEISFRPGTSDRLGRLAHHILSQHCFYPLYPPTEEMCIDYENFELFAKLPVNPHILILPSDLRNFIKNVDGCCCINPERLTKGLVGGNFARIQVAPLNPSESRSSIISNIKAEIVKI</sequence>
<keyword evidence="5 6" id="KW-0539">Nucleus</keyword>
<dbReference type="GeneID" id="106456886"/>
<protein>
    <recommendedName>
        <fullName evidence="3 6">DNA polymerase alpha subunit B</fullName>
    </recommendedName>
</protein>
<evidence type="ECO:0000256" key="5">
    <source>
        <dbReference type="ARBA" id="ARBA00023242"/>
    </source>
</evidence>
<comment type="similarity">
    <text evidence="2 6">Belongs to the DNA polymerase alpha subunit B family.</text>
</comment>